<keyword evidence="1" id="KW-0472">Membrane</keyword>
<name>A0A327NZW7_9BACT</name>
<feature type="signal peptide" evidence="2">
    <location>
        <begin position="1"/>
        <end position="19"/>
    </location>
</feature>
<proteinExistence type="predicted"/>
<keyword evidence="1" id="KW-1133">Transmembrane helix</keyword>
<feature type="transmembrane region" description="Helical" evidence="1">
    <location>
        <begin position="130"/>
        <end position="149"/>
    </location>
</feature>
<dbReference type="OrthoDB" id="823720at2"/>
<evidence type="ECO:0000313" key="4">
    <source>
        <dbReference type="Proteomes" id="UP000249610"/>
    </source>
</evidence>
<keyword evidence="1" id="KW-0812">Transmembrane</keyword>
<gene>
    <name evidence="3" type="ORF">LV83_03756</name>
</gene>
<organism evidence="3 4">
    <name type="scientific">Algoriphagus yeomjeoni</name>
    <dbReference type="NCBI Taxonomy" id="291403"/>
    <lineage>
        <taxon>Bacteria</taxon>
        <taxon>Pseudomonadati</taxon>
        <taxon>Bacteroidota</taxon>
        <taxon>Cytophagia</taxon>
        <taxon>Cytophagales</taxon>
        <taxon>Cyclobacteriaceae</taxon>
        <taxon>Algoriphagus</taxon>
    </lineage>
</organism>
<dbReference type="Proteomes" id="UP000249610">
    <property type="component" value="Unassembled WGS sequence"/>
</dbReference>
<keyword evidence="4" id="KW-1185">Reference proteome</keyword>
<feature type="transmembrane region" description="Helical" evidence="1">
    <location>
        <begin position="97"/>
        <end position="118"/>
    </location>
</feature>
<keyword evidence="2" id="KW-0732">Signal</keyword>
<dbReference type="AlphaFoldDB" id="A0A327NZW7"/>
<feature type="chain" id="PRO_5016293026" evidence="2">
    <location>
        <begin position="20"/>
        <end position="168"/>
    </location>
</feature>
<sequence length="168" mass="19088">MKRLLVLLMIFTASLSTFAQGTDFILLKRGTKQKSQIRYYPGETITYKSKKIDYFVTDVIQSIDQNFIYLSENILSPESITELDIRDKDRRNNTLRALNMLTLGAGIILLGAESINSIYHEQKFSINKGVGLTSGILLGTGLAMLPLRYKTFKNSGRNKIQLIQMRMD</sequence>
<accession>A0A327NZW7</accession>
<reference evidence="3 4" key="1">
    <citation type="submission" date="2018-06" db="EMBL/GenBank/DDBJ databases">
        <title>Genomic Encyclopedia of Archaeal and Bacterial Type Strains, Phase II (KMG-II): from individual species to whole genera.</title>
        <authorList>
            <person name="Goeker M."/>
        </authorList>
    </citation>
    <scope>NUCLEOTIDE SEQUENCE [LARGE SCALE GENOMIC DNA]</scope>
    <source>
        <strain evidence="3 4">DSM 23446</strain>
    </source>
</reference>
<evidence type="ECO:0000256" key="2">
    <source>
        <dbReference type="SAM" id="SignalP"/>
    </source>
</evidence>
<evidence type="ECO:0000313" key="3">
    <source>
        <dbReference type="EMBL" id="RAI84963.1"/>
    </source>
</evidence>
<protein>
    <submittedName>
        <fullName evidence="3">Uncharacterized protein</fullName>
    </submittedName>
</protein>
<dbReference type="RefSeq" id="WP_111613074.1">
    <property type="nucleotide sequence ID" value="NZ_CP187512.1"/>
</dbReference>
<dbReference type="EMBL" id="QLLK01000014">
    <property type="protein sequence ID" value="RAI84963.1"/>
    <property type="molecule type" value="Genomic_DNA"/>
</dbReference>
<evidence type="ECO:0000256" key="1">
    <source>
        <dbReference type="SAM" id="Phobius"/>
    </source>
</evidence>
<comment type="caution">
    <text evidence="3">The sequence shown here is derived from an EMBL/GenBank/DDBJ whole genome shotgun (WGS) entry which is preliminary data.</text>
</comment>